<protein>
    <submittedName>
        <fullName evidence="2">Uncharacterized protein</fullName>
    </submittedName>
</protein>
<organism evidence="2 3">
    <name type="scientific">Fusarium solani</name>
    <name type="common">Filamentous fungus</name>
    <dbReference type="NCBI Taxonomy" id="169388"/>
    <lineage>
        <taxon>Eukaryota</taxon>
        <taxon>Fungi</taxon>
        <taxon>Dikarya</taxon>
        <taxon>Ascomycota</taxon>
        <taxon>Pezizomycotina</taxon>
        <taxon>Sordariomycetes</taxon>
        <taxon>Hypocreomycetidae</taxon>
        <taxon>Hypocreales</taxon>
        <taxon>Nectriaceae</taxon>
        <taxon>Fusarium</taxon>
        <taxon>Fusarium solani species complex</taxon>
    </lineage>
</organism>
<evidence type="ECO:0000313" key="3">
    <source>
        <dbReference type="Proteomes" id="UP000736672"/>
    </source>
</evidence>
<keyword evidence="3" id="KW-1185">Reference proteome</keyword>
<gene>
    <name evidence="2" type="ORF">B0J15DRAFT_471466</name>
</gene>
<accession>A0A9P9GCH6</accession>
<feature type="region of interest" description="Disordered" evidence="1">
    <location>
        <begin position="1"/>
        <end position="74"/>
    </location>
</feature>
<dbReference type="Proteomes" id="UP000736672">
    <property type="component" value="Unassembled WGS sequence"/>
</dbReference>
<proteinExistence type="predicted"/>
<reference evidence="2" key="1">
    <citation type="journal article" date="2021" name="Nat. Commun.">
        <title>Genetic determinants of endophytism in the Arabidopsis root mycobiome.</title>
        <authorList>
            <person name="Mesny F."/>
            <person name="Miyauchi S."/>
            <person name="Thiergart T."/>
            <person name="Pickel B."/>
            <person name="Atanasova L."/>
            <person name="Karlsson M."/>
            <person name="Huettel B."/>
            <person name="Barry K.W."/>
            <person name="Haridas S."/>
            <person name="Chen C."/>
            <person name="Bauer D."/>
            <person name="Andreopoulos W."/>
            <person name="Pangilinan J."/>
            <person name="LaButti K."/>
            <person name="Riley R."/>
            <person name="Lipzen A."/>
            <person name="Clum A."/>
            <person name="Drula E."/>
            <person name="Henrissat B."/>
            <person name="Kohler A."/>
            <person name="Grigoriev I.V."/>
            <person name="Martin F.M."/>
            <person name="Hacquard S."/>
        </authorList>
    </citation>
    <scope>NUCLEOTIDE SEQUENCE</scope>
    <source>
        <strain evidence="2">FSSC 5 MPI-SDFR-AT-0091</strain>
    </source>
</reference>
<sequence>MPCIAGPPAPHQKSRQRPLSPHAHTNSRLGSLDPRSSLIRLASRPNRRRALEQRPEIGPLSFPAETGSSAGPRPARELADALAALATLDPLGFTSTWAHVPARLALGSRGTCSPSAFLFRRQGSVHCGCRRCSSHSGRDDTGCSINPLRCVASCRVVRHLERETSRAMLSCFNAEPRRISTVRRQPNPIAENPEMLRRKSKRLRTVPKPNRRSAVTSSRRTAEAIQAVGVTVTVAHRRDSHAGGCRGNEVQFAGAITTCQGEGEGLFCGLRVDHRESGITGQNCSVGRLMPSQLGLVRPLRHWLLGHHCPNKGHGDGFSSHYRGSSKAPPKEAARRLLRWRGMAECLTLLQWVCACATSDCGIGHDGSLRPRQGTSSGHRTRGS</sequence>
<comment type="caution">
    <text evidence="2">The sequence shown here is derived from an EMBL/GenBank/DDBJ whole genome shotgun (WGS) entry which is preliminary data.</text>
</comment>
<dbReference type="EMBL" id="JAGTJS010000024">
    <property type="protein sequence ID" value="KAH7235237.1"/>
    <property type="molecule type" value="Genomic_DNA"/>
</dbReference>
<evidence type="ECO:0000256" key="1">
    <source>
        <dbReference type="SAM" id="MobiDB-lite"/>
    </source>
</evidence>
<name>A0A9P9GCH6_FUSSL</name>
<dbReference type="AlphaFoldDB" id="A0A9P9GCH6"/>
<feature type="compositionally biased region" description="Pro residues" evidence="1">
    <location>
        <begin position="1"/>
        <end position="10"/>
    </location>
</feature>
<evidence type="ECO:0000313" key="2">
    <source>
        <dbReference type="EMBL" id="KAH7235237.1"/>
    </source>
</evidence>